<dbReference type="AlphaFoldDB" id="A0AAW5E7J7"/>
<accession>A0AAW5E7J7</accession>
<dbReference type="RefSeq" id="WP_240255916.1">
    <property type="nucleotide sequence ID" value="NZ_JAKTTI010000017.1"/>
</dbReference>
<evidence type="ECO:0000313" key="1">
    <source>
        <dbReference type="EMBL" id="MCH1625992.1"/>
    </source>
</evidence>
<comment type="caution">
    <text evidence="1">The sequence shown here is derived from an EMBL/GenBank/DDBJ whole genome shotgun (WGS) entry which is preliminary data.</text>
</comment>
<gene>
    <name evidence="1" type="ORF">MJG50_11685</name>
</gene>
<dbReference type="Proteomes" id="UP001431131">
    <property type="component" value="Unassembled WGS sequence"/>
</dbReference>
<organism evidence="1 2">
    <name type="scientific">Fredinandcohnia quinoae</name>
    <dbReference type="NCBI Taxonomy" id="2918902"/>
    <lineage>
        <taxon>Bacteria</taxon>
        <taxon>Bacillati</taxon>
        <taxon>Bacillota</taxon>
        <taxon>Bacilli</taxon>
        <taxon>Bacillales</taxon>
        <taxon>Bacillaceae</taxon>
        <taxon>Fredinandcohnia</taxon>
    </lineage>
</organism>
<reference evidence="1" key="1">
    <citation type="submission" date="2022-02" db="EMBL/GenBank/DDBJ databases">
        <title>Fredinandcohnia quinoae sp. nov. isolated from Chenopodium quinoa seeds.</title>
        <authorList>
            <person name="Saati-Santamaria Z."/>
            <person name="Flores-Felix J.D."/>
            <person name="Igual J.M."/>
            <person name="Velazquez E."/>
            <person name="Garcia-Fraile P."/>
            <person name="Martinez-Molina E."/>
        </authorList>
    </citation>
    <scope>NUCLEOTIDE SEQUENCE</scope>
    <source>
        <strain evidence="1">SECRCQ15</strain>
    </source>
</reference>
<name>A0AAW5E7J7_9BACI</name>
<protein>
    <submittedName>
        <fullName evidence="1">Iron-dependent peroxidase</fullName>
    </submittedName>
</protein>
<keyword evidence="1" id="KW-0560">Oxidoreductase</keyword>
<sequence length="229" mass="27424">MNYIWDLVIKAESAGLQRKDLTFTPATIYSPYMELSYEHLNTHLIESNVEINPYYRFHSIFHQLLDINFNESQELRWTLFDIVTHLLVEIDVMQGMSRREFYIHFLMNDIQSGVYGEEVTHDFSYFQRVEKEIIANNILRLHETGETIYLLKDSISQIFKSTTVYVNCDEKDELLIYIGQKETEEAMAKMKLIMNLFLPISYHVEMYWQYHFGIIDIEKTMRIDRIALY</sequence>
<dbReference type="EMBL" id="JAKTTI010000017">
    <property type="protein sequence ID" value="MCH1625992.1"/>
    <property type="molecule type" value="Genomic_DNA"/>
</dbReference>
<evidence type="ECO:0000313" key="2">
    <source>
        <dbReference type="Proteomes" id="UP001431131"/>
    </source>
</evidence>
<keyword evidence="2" id="KW-1185">Reference proteome</keyword>
<proteinExistence type="predicted"/>
<keyword evidence="1" id="KW-0575">Peroxidase</keyword>
<dbReference type="GO" id="GO:0004601">
    <property type="term" value="F:peroxidase activity"/>
    <property type="evidence" value="ECO:0007669"/>
    <property type="project" value="UniProtKB-KW"/>
</dbReference>